<feature type="region of interest" description="Disordered" evidence="1">
    <location>
        <begin position="182"/>
        <end position="215"/>
    </location>
</feature>
<evidence type="ECO:0000313" key="3">
    <source>
        <dbReference type="Proteomes" id="UP000218810"/>
    </source>
</evidence>
<dbReference type="Proteomes" id="UP000218810">
    <property type="component" value="Unassembled WGS sequence"/>
</dbReference>
<organism evidence="2 3">
    <name type="scientific">Dietzia natronolimnaea</name>
    <dbReference type="NCBI Taxonomy" id="161920"/>
    <lineage>
        <taxon>Bacteria</taxon>
        <taxon>Bacillati</taxon>
        <taxon>Actinomycetota</taxon>
        <taxon>Actinomycetes</taxon>
        <taxon>Mycobacteriales</taxon>
        <taxon>Dietziaceae</taxon>
        <taxon>Dietzia</taxon>
    </lineage>
</organism>
<evidence type="ECO:0000313" key="2">
    <source>
        <dbReference type="EMBL" id="PAY23166.1"/>
    </source>
</evidence>
<gene>
    <name evidence="2" type="ORF">CEY15_10275</name>
</gene>
<evidence type="ECO:0000256" key="1">
    <source>
        <dbReference type="SAM" id="MobiDB-lite"/>
    </source>
</evidence>
<comment type="caution">
    <text evidence="2">The sequence shown here is derived from an EMBL/GenBank/DDBJ whole genome shotgun (WGS) entry which is preliminary data.</text>
</comment>
<sequence>MLTALVGIVGVVGAVTSTVVTQRIQATNTTKQIDAADKRWMREASERKAEKLREALAELLAPASQFVADASETIYQVEEAASLQGAGRAQAQNRSKKLLDKACSTGRQAFSASLRVRLLNSNQEVREHLDLLEKSVGGIMERLNNTDDAPPEFDALHDAVDKYVTDLGWFMELVEGLHANLDPGPTTRILPDASRETTDQADNGIAADGLPDETV</sequence>
<reference evidence="3" key="1">
    <citation type="submission" date="2017-09" db="EMBL/GenBank/DDBJ databases">
        <authorList>
            <person name="Zhang Y."/>
            <person name="Huang X."/>
            <person name="Liu J."/>
            <person name="Lu L."/>
            <person name="Peng K."/>
        </authorList>
    </citation>
    <scope>NUCLEOTIDE SEQUENCE [LARGE SCALE GENOMIC DNA]</scope>
    <source>
        <strain evidence="3">S-XJ-1</strain>
    </source>
</reference>
<dbReference type="AlphaFoldDB" id="A0A2A2WPN6"/>
<accession>A0A2A2WPN6</accession>
<dbReference type="EMBL" id="NTGA01000017">
    <property type="protein sequence ID" value="PAY23166.1"/>
    <property type="molecule type" value="Genomic_DNA"/>
</dbReference>
<proteinExistence type="predicted"/>
<keyword evidence="3" id="KW-1185">Reference proteome</keyword>
<protein>
    <submittedName>
        <fullName evidence="2">Uncharacterized protein</fullName>
    </submittedName>
</protein>
<name>A0A2A2WPN6_9ACTN</name>